<dbReference type="Gene3D" id="3.40.50.1000">
    <property type="entry name" value="HAD superfamily/HAD-like"/>
    <property type="match status" value="1"/>
</dbReference>
<dbReference type="GO" id="GO:0016787">
    <property type="term" value="F:hydrolase activity"/>
    <property type="evidence" value="ECO:0007669"/>
    <property type="project" value="UniProtKB-KW"/>
</dbReference>
<evidence type="ECO:0000313" key="1">
    <source>
        <dbReference type="EMBL" id="PXW56512.1"/>
    </source>
</evidence>
<comment type="caution">
    <text evidence="1">The sequence shown here is derived from an EMBL/GenBank/DDBJ whole genome shotgun (WGS) entry which is preliminary data.</text>
</comment>
<keyword evidence="2" id="KW-1185">Reference proteome</keyword>
<dbReference type="SFLD" id="SFLDS00003">
    <property type="entry name" value="Haloacid_Dehalogenase"/>
    <property type="match status" value="1"/>
</dbReference>
<dbReference type="Gene3D" id="1.10.150.240">
    <property type="entry name" value="Putative phosphatase, domain 2"/>
    <property type="match status" value="1"/>
</dbReference>
<dbReference type="AlphaFoldDB" id="A0A2V3UDI6"/>
<dbReference type="InterPro" id="IPR036412">
    <property type="entry name" value="HAD-like_sf"/>
</dbReference>
<accession>A0A2V3UDI6</accession>
<protein>
    <submittedName>
        <fullName evidence="1">Putative hydrolase of the HAD superfamily</fullName>
    </submittedName>
</protein>
<dbReference type="InterPro" id="IPR006439">
    <property type="entry name" value="HAD-SF_hydro_IA"/>
</dbReference>
<reference evidence="1 2" key="1">
    <citation type="submission" date="2018-05" db="EMBL/GenBank/DDBJ databases">
        <title>Genomic Encyclopedia of Type Strains, Phase IV (KMG-IV): sequencing the most valuable type-strain genomes for metagenomic binning, comparative biology and taxonomic classification.</title>
        <authorList>
            <person name="Goeker M."/>
        </authorList>
    </citation>
    <scope>NUCLEOTIDE SEQUENCE [LARGE SCALE GENOMIC DNA]</scope>
    <source>
        <strain evidence="1 2">DSM 6462</strain>
    </source>
</reference>
<dbReference type="Proteomes" id="UP000248021">
    <property type="component" value="Unassembled WGS sequence"/>
</dbReference>
<dbReference type="InterPro" id="IPR023214">
    <property type="entry name" value="HAD_sf"/>
</dbReference>
<organism evidence="1 2">
    <name type="scientific">Chelatococcus asaccharovorans</name>
    <dbReference type="NCBI Taxonomy" id="28210"/>
    <lineage>
        <taxon>Bacteria</taxon>
        <taxon>Pseudomonadati</taxon>
        <taxon>Pseudomonadota</taxon>
        <taxon>Alphaproteobacteria</taxon>
        <taxon>Hyphomicrobiales</taxon>
        <taxon>Chelatococcaceae</taxon>
        <taxon>Chelatococcus</taxon>
    </lineage>
</organism>
<sequence length="222" mass="23716">MSSQAGVNGSNIMCQLKLAIFDMDDVLCVYDRAARIDALAALSGRTASYILSAIWESGFEARSDAGDLDSARYLAGFGERLGYPLTRAEWVEARRLAMRPCPAVLALVAAVKARMPVALLTNNGFLVAEEIATLFPALPALFGERLFVSAMFGRKKPDPEIYRAVATRVGVAPHEAFFTDDKPRNVAGAEKAGLTGHVFASPQGLATALARYGLLDSALPPP</sequence>
<dbReference type="PRINTS" id="PR00413">
    <property type="entry name" value="HADHALOGNASE"/>
</dbReference>
<dbReference type="PANTHER" id="PTHR43611:SF3">
    <property type="entry name" value="FLAVIN MONONUCLEOTIDE HYDROLASE 1, CHLOROPLATIC"/>
    <property type="match status" value="1"/>
</dbReference>
<dbReference type="EMBL" id="QJJK01000008">
    <property type="protein sequence ID" value="PXW56512.1"/>
    <property type="molecule type" value="Genomic_DNA"/>
</dbReference>
<dbReference type="PANTHER" id="PTHR43611">
    <property type="entry name" value="ALPHA-D-GLUCOSE 1-PHOSPHATE PHOSPHATASE"/>
    <property type="match status" value="1"/>
</dbReference>
<keyword evidence="1" id="KW-0378">Hydrolase</keyword>
<dbReference type="RefSeq" id="WP_110376242.1">
    <property type="nucleotide sequence ID" value="NZ_QJJK01000008.1"/>
</dbReference>
<dbReference type="SFLD" id="SFLDG01129">
    <property type="entry name" value="C1.5:_HAD__Beta-PGM__Phosphata"/>
    <property type="match status" value="1"/>
</dbReference>
<dbReference type="Pfam" id="PF00702">
    <property type="entry name" value="Hydrolase"/>
    <property type="match status" value="1"/>
</dbReference>
<dbReference type="CDD" id="cd02603">
    <property type="entry name" value="HAD_sEH-N_like"/>
    <property type="match status" value="1"/>
</dbReference>
<dbReference type="SUPFAM" id="SSF56784">
    <property type="entry name" value="HAD-like"/>
    <property type="match status" value="1"/>
</dbReference>
<dbReference type="OrthoDB" id="9807742at2"/>
<dbReference type="NCBIfam" id="TIGR01509">
    <property type="entry name" value="HAD-SF-IA-v3"/>
    <property type="match status" value="1"/>
</dbReference>
<name>A0A2V3UDI6_9HYPH</name>
<evidence type="ECO:0000313" key="2">
    <source>
        <dbReference type="Proteomes" id="UP000248021"/>
    </source>
</evidence>
<dbReference type="InterPro" id="IPR023198">
    <property type="entry name" value="PGP-like_dom2"/>
</dbReference>
<proteinExistence type="predicted"/>
<gene>
    <name evidence="1" type="ORF">C7450_108264</name>
</gene>